<dbReference type="InterPro" id="IPR000209">
    <property type="entry name" value="Peptidase_S8/S53_dom"/>
</dbReference>
<evidence type="ECO:0008006" key="11">
    <source>
        <dbReference type="Google" id="ProtNLM"/>
    </source>
</evidence>
<evidence type="ECO:0000256" key="1">
    <source>
        <dbReference type="ARBA" id="ARBA00011073"/>
    </source>
</evidence>
<dbReference type="Proteomes" id="UP000223913">
    <property type="component" value="Unassembled WGS sequence"/>
</dbReference>
<keyword evidence="2 5" id="KW-0645">Protease</keyword>
<feature type="active site" description="Charge relay system" evidence="5">
    <location>
        <position position="374"/>
    </location>
</feature>
<feature type="chain" id="PRO_5012813247" description="T9SS type A sorting domain-containing protein" evidence="6">
    <location>
        <begin position="23"/>
        <end position="537"/>
    </location>
</feature>
<dbReference type="AlphaFoldDB" id="A0A2D0N6B7"/>
<dbReference type="Pfam" id="PF00082">
    <property type="entry name" value="Peptidase_S8"/>
    <property type="match status" value="1"/>
</dbReference>
<feature type="active site" description="Charge relay system" evidence="5">
    <location>
        <position position="149"/>
    </location>
</feature>
<evidence type="ECO:0000259" key="8">
    <source>
        <dbReference type="Pfam" id="PF18962"/>
    </source>
</evidence>
<dbReference type="InterPro" id="IPR026444">
    <property type="entry name" value="Secre_tail"/>
</dbReference>
<name>A0A2D0N6B7_FLAN2</name>
<feature type="domain" description="Secretion system C-terminal sorting" evidence="8">
    <location>
        <begin position="459"/>
        <end position="536"/>
    </location>
</feature>
<keyword evidence="6" id="KW-0732">Signal</keyword>
<evidence type="ECO:0000256" key="2">
    <source>
        <dbReference type="ARBA" id="ARBA00022670"/>
    </source>
</evidence>
<keyword evidence="3 5" id="KW-0378">Hydrolase</keyword>
<dbReference type="PROSITE" id="PS51892">
    <property type="entry name" value="SUBTILASE"/>
    <property type="match status" value="1"/>
</dbReference>
<evidence type="ECO:0000313" key="10">
    <source>
        <dbReference type="Proteomes" id="UP000223913"/>
    </source>
</evidence>
<proteinExistence type="inferred from homology"/>
<dbReference type="PRINTS" id="PR00723">
    <property type="entry name" value="SUBTILISIN"/>
</dbReference>
<dbReference type="InterPro" id="IPR036852">
    <property type="entry name" value="Peptidase_S8/S53_dom_sf"/>
</dbReference>
<dbReference type="InterPro" id="IPR015500">
    <property type="entry name" value="Peptidase_S8_subtilisin-rel"/>
</dbReference>
<protein>
    <recommendedName>
        <fullName evidence="11">T9SS type A sorting domain-containing protein</fullName>
    </recommendedName>
</protein>
<evidence type="ECO:0000256" key="3">
    <source>
        <dbReference type="ARBA" id="ARBA00022801"/>
    </source>
</evidence>
<dbReference type="PANTHER" id="PTHR43806:SF11">
    <property type="entry name" value="CEREVISIN-RELATED"/>
    <property type="match status" value="1"/>
</dbReference>
<evidence type="ECO:0000259" key="7">
    <source>
        <dbReference type="Pfam" id="PF00082"/>
    </source>
</evidence>
<dbReference type="SUPFAM" id="SSF52743">
    <property type="entry name" value="Subtilisin-like"/>
    <property type="match status" value="1"/>
</dbReference>
<feature type="domain" description="Peptidase S8/S53" evidence="7">
    <location>
        <begin position="140"/>
        <end position="399"/>
    </location>
</feature>
<feature type="active site" description="Charge relay system" evidence="5">
    <location>
        <position position="203"/>
    </location>
</feature>
<accession>A0A2D0N6B7</accession>
<feature type="signal peptide" evidence="6">
    <location>
        <begin position="1"/>
        <end position="22"/>
    </location>
</feature>
<organism evidence="9 10">
    <name type="scientific">Flavilitoribacter nigricans (strain ATCC 23147 / DSM 23189 / NBRC 102662 / NCIMB 1420 / SS-2)</name>
    <name type="common">Lewinella nigricans</name>
    <dbReference type="NCBI Taxonomy" id="1122177"/>
    <lineage>
        <taxon>Bacteria</taxon>
        <taxon>Pseudomonadati</taxon>
        <taxon>Bacteroidota</taxon>
        <taxon>Saprospiria</taxon>
        <taxon>Saprospirales</taxon>
        <taxon>Lewinellaceae</taxon>
        <taxon>Flavilitoribacter</taxon>
    </lineage>
</organism>
<keyword evidence="4 5" id="KW-0720">Serine protease</keyword>
<dbReference type="GO" id="GO:0004252">
    <property type="term" value="F:serine-type endopeptidase activity"/>
    <property type="evidence" value="ECO:0007669"/>
    <property type="project" value="UniProtKB-UniRule"/>
</dbReference>
<sequence>MKLFTSLFVVFFIALSSLFSRDAPGPIPGVIILQLDTKSSPQDLVSNSKSLPGQALELAYSRTLSAPNNIHLFSCDPELDLFEVIGRLTVLESVKAVQADYELSPRNTPDDPYFTDQWTLNRIGIAKAWDITTGGVTARGDTIVVAITDAGFNPRHGDILPNLWFNKGEIPDDGIDNDANGYIDDDRGWNFNLNNNVHPADNHGHRVAGIIGARGNNGFGTSGINWEVKMMLLTSTRISGLIEAYDYMIEQRRRYNESDGAEGAFVVATNLSLGLARTFCVDQPVWGSMYDRLGEVGILAGVAAANENFDVEEFGDMPPTCTSDYILAVTNTTRRDEKYEASAYGNTSVDLGAPGEGTVTIDLYDERSLFGGNSAAAPHVTGSIALLYSLPCEYLAEDALRQPAETALAIREALLNGVDPLNSLQDKTVTGGRLNLFQSLQLLSQGCSASIGDLDLITLYPNPTQGEVTIEMQTPDFETYELIVTNALGQVVYRENFSPLQLDPKRKSIKLTQLGAGMYVVSVSNGREISSKKLLVH</sequence>
<dbReference type="EMBL" id="PDUD01000032">
    <property type="protein sequence ID" value="PHN03323.1"/>
    <property type="molecule type" value="Genomic_DNA"/>
</dbReference>
<keyword evidence="10" id="KW-1185">Reference proteome</keyword>
<reference evidence="9 10" key="1">
    <citation type="submission" date="2017-10" db="EMBL/GenBank/DDBJ databases">
        <title>The draft genome sequence of Lewinella nigricans NBRC 102662.</title>
        <authorList>
            <person name="Wang K."/>
        </authorList>
    </citation>
    <scope>NUCLEOTIDE SEQUENCE [LARGE SCALE GENOMIC DNA]</scope>
    <source>
        <strain evidence="9 10">NBRC 102662</strain>
    </source>
</reference>
<dbReference type="NCBIfam" id="TIGR04183">
    <property type="entry name" value="Por_Secre_tail"/>
    <property type="match status" value="1"/>
</dbReference>
<dbReference type="OrthoDB" id="1055762at2"/>
<evidence type="ECO:0000256" key="5">
    <source>
        <dbReference type="PROSITE-ProRule" id="PRU01240"/>
    </source>
</evidence>
<dbReference type="InterPro" id="IPR050131">
    <property type="entry name" value="Peptidase_S8_subtilisin-like"/>
</dbReference>
<gene>
    <name evidence="9" type="ORF">CRP01_26940</name>
</gene>
<dbReference type="RefSeq" id="WP_099153160.1">
    <property type="nucleotide sequence ID" value="NZ_PDUD01000032.1"/>
</dbReference>
<dbReference type="Gene3D" id="3.40.50.200">
    <property type="entry name" value="Peptidase S8/S53 domain"/>
    <property type="match status" value="1"/>
</dbReference>
<evidence type="ECO:0000313" key="9">
    <source>
        <dbReference type="EMBL" id="PHN03323.1"/>
    </source>
</evidence>
<comment type="caution">
    <text evidence="9">The sequence shown here is derived from an EMBL/GenBank/DDBJ whole genome shotgun (WGS) entry which is preliminary data.</text>
</comment>
<dbReference type="PANTHER" id="PTHR43806">
    <property type="entry name" value="PEPTIDASE S8"/>
    <property type="match status" value="1"/>
</dbReference>
<dbReference type="Pfam" id="PF18962">
    <property type="entry name" value="Por_Secre_tail"/>
    <property type="match status" value="1"/>
</dbReference>
<evidence type="ECO:0000256" key="6">
    <source>
        <dbReference type="SAM" id="SignalP"/>
    </source>
</evidence>
<comment type="similarity">
    <text evidence="1 5">Belongs to the peptidase S8 family.</text>
</comment>
<dbReference type="GO" id="GO:0006508">
    <property type="term" value="P:proteolysis"/>
    <property type="evidence" value="ECO:0007669"/>
    <property type="project" value="UniProtKB-KW"/>
</dbReference>
<evidence type="ECO:0000256" key="4">
    <source>
        <dbReference type="ARBA" id="ARBA00022825"/>
    </source>
</evidence>